<dbReference type="InterPro" id="IPR002104">
    <property type="entry name" value="Integrase_catalytic"/>
</dbReference>
<proteinExistence type="inferred from homology"/>
<name>A0A0Z8ERP8_STRSU</name>
<evidence type="ECO:0000313" key="5">
    <source>
        <dbReference type="EMBL" id="CYU28042.1"/>
    </source>
</evidence>
<keyword evidence="3" id="KW-0233">DNA recombination</keyword>
<dbReference type="Proteomes" id="UP000072003">
    <property type="component" value="Unassembled WGS sequence"/>
</dbReference>
<dbReference type="RefSeq" id="WP_044671006.1">
    <property type="nucleotide sequence ID" value="NZ_CEDC01000016.1"/>
</dbReference>
<dbReference type="AlphaFoldDB" id="A0A0Z8ERP8"/>
<dbReference type="Pfam" id="PF00589">
    <property type="entry name" value="Phage_integrase"/>
    <property type="match status" value="1"/>
</dbReference>
<gene>
    <name evidence="5" type="primary">xerC</name>
    <name evidence="5" type="ORF">ERS132462_01762</name>
</gene>
<dbReference type="SUPFAM" id="SSF56349">
    <property type="entry name" value="DNA breaking-rejoining enzymes"/>
    <property type="match status" value="1"/>
</dbReference>
<evidence type="ECO:0000313" key="6">
    <source>
        <dbReference type="Proteomes" id="UP000072003"/>
    </source>
</evidence>
<dbReference type="Pfam" id="PF13102">
    <property type="entry name" value="Phage_int_SAM_5"/>
    <property type="match status" value="1"/>
</dbReference>
<accession>A0A0Z8ERP8</accession>
<dbReference type="EMBL" id="FIFN01000020">
    <property type="protein sequence ID" value="CYU28042.1"/>
    <property type="molecule type" value="Genomic_DNA"/>
</dbReference>
<comment type="similarity">
    <text evidence="1">Belongs to the 'phage' integrase family.</text>
</comment>
<evidence type="ECO:0000259" key="4">
    <source>
        <dbReference type="PROSITE" id="PS51898"/>
    </source>
</evidence>
<dbReference type="PANTHER" id="PTHR30349">
    <property type="entry name" value="PHAGE INTEGRASE-RELATED"/>
    <property type="match status" value="1"/>
</dbReference>
<protein>
    <submittedName>
        <fullName evidence="5">Site-specific recombinase, phage integrase family</fullName>
    </submittedName>
</protein>
<dbReference type="Gene3D" id="1.10.150.130">
    <property type="match status" value="1"/>
</dbReference>
<dbReference type="Pfam" id="PF14657">
    <property type="entry name" value="Arm-DNA-bind_4"/>
    <property type="match status" value="1"/>
</dbReference>
<dbReference type="GO" id="GO:0003677">
    <property type="term" value="F:DNA binding"/>
    <property type="evidence" value="ECO:0007669"/>
    <property type="project" value="UniProtKB-KW"/>
</dbReference>
<organism evidence="5 6">
    <name type="scientific">Streptococcus suis</name>
    <dbReference type="NCBI Taxonomy" id="1307"/>
    <lineage>
        <taxon>Bacteria</taxon>
        <taxon>Bacillati</taxon>
        <taxon>Bacillota</taxon>
        <taxon>Bacilli</taxon>
        <taxon>Lactobacillales</taxon>
        <taxon>Streptococcaceae</taxon>
        <taxon>Streptococcus</taxon>
    </lineage>
</organism>
<keyword evidence="2" id="KW-0238">DNA-binding</keyword>
<dbReference type="GO" id="GO:0006310">
    <property type="term" value="P:DNA recombination"/>
    <property type="evidence" value="ECO:0007669"/>
    <property type="project" value="UniProtKB-KW"/>
</dbReference>
<evidence type="ECO:0000256" key="3">
    <source>
        <dbReference type="ARBA" id="ARBA00023172"/>
    </source>
</evidence>
<evidence type="ECO:0000256" key="1">
    <source>
        <dbReference type="ARBA" id="ARBA00008857"/>
    </source>
</evidence>
<dbReference type="InterPro" id="IPR013762">
    <property type="entry name" value="Integrase-like_cat_sf"/>
</dbReference>
<dbReference type="InterPro" id="IPR028259">
    <property type="entry name" value="AP2-like_int_N"/>
</dbReference>
<feature type="domain" description="Tyr recombinase" evidence="4">
    <location>
        <begin position="174"/>
        <end position="372"/>
    </location>
</feature>
<dbReference type="PROSITE" id="PS51898">
    <property type="entry name" value="TYR_RECOMBINASE"/>
    <property type="match status" value="1"/>
</dbReference>
<dbReference type="Gene3D" id="1.10.443.10">
    <property type="entry name" value="Intergrase catalytic core"/>
    <property type="match status" value="1"/>
</dbReference>
<sequence length="378" mass="44395">MAIRKDKNGSGWIVDISNGFDPITLKQRRIIRKGYKTKKEATEAENYLRSVELKERYFGAKISVSMLYELLKEEDIINHRKVSYINTQENNYNRHIKDYFSNVDNVGKLTYEDIYQFREHLRQKVAQNSDKALSTNTINKIMILLKKIFDVGLRKGYYNTNPVKLLKKLPIEKTKMQFWTVTEFQHFLTLFEVEEYNIKLLFTVLFFTGLRLGEALALTWKDIDFSCNTIHVTKSIYVNKGISHISTTKTKAGTRRLIINRKLSNQLSTWQRQQSELLAEYTDDTQSLQVFQNSPVIITKNSIEKHYKKILERDETLKKIRIHDFRHSHASLLINQGEDYLVVKERLGHASITTTIDTYSHLYPSRQKDLADKLDELI</sequence>
<dbReference type="InterPro" id="IPR011010">
    <property type="entry name" value="DNA_brk_join_enz"/>
</dbReference>
<reference evidence="5 6" key="1">
    <citation type="submission" date="2016-02" db="EMBL/GenBank/DDBJ databases">
        <authorList>
            <consortium name="Pathogen Informatics"/>
        </authorList>
    </citation>
    <scope>NUCLEOTIDE SEQUENCE [LARGE SCALE GENOMIC DNA]</scope>
    <source>
        <strain evidence="5 6">LSS100</strain>
    </source>
</reference>
<dbReference type="InterPro" id="IPR050090">
    <property type="entry name" value="Tyrosine_recombinase_XerCD"/>
</dbReference>
<dbReference type="GO" id="GO:0015074">
    <property type="term" value="P:DNA integration"/>
    <property type="evidence" value="ECO:0007669"/>
    <property type="project" value="InterPro"/>
</dbReference>
<dbReference type="PANTHER" id="PTHR30349:SF64">
    <property type="entry name" value="PROPHAGE INTEGRASE INTD-RELATED"/>
    <property type="match status" value="1"/>
</dbReference>
<dbReference type="InterPro" id="IPR025269">
    <property type="entry name" value="SAM-like_dom"/>
</dbReference>
<evidence type="ECO:0000256" key="2">
    <source>
        <dbReference type="ARBA" id="ARBA00023125"/>
    </source>
</evidence>
<dbReference type="CDD" id="cd01189">
    <property type="entry name" value="INT_ICEBs1_C_like"/>
    <property type="match status" value="1"/>
</dbReference>
<dbReference type="InterPro" id="IPR010998">
    <property type="entry name" value="Integrase_recombinase_N"/>
</dbReference>